<dbReference type="EMBL" id="MN739776">
    <property type="protein sequence ID" value="QHT25914.1"/>
    <property type="molecule type" value="Genomic_DNA"/>
</dbReference>
<evidence type="ECO:0000256" key="1">
    <source>
        <dbReference type="SAM" id="MobiDB-lite"/>
    </source>
</evidence>
<feature type="compositionally biased region" description="Basic residues" evidence="1">
    <location>
        <begin position="495"/>
        <end position="504"/>
    </location>
</feature>
<feature type="compositionally biased region" description="Basic and acidic residues" evidence="1">
    <location>
        <begin position="401"/>
        <end position="418"/>
    </location>
</feature>
<feature type="compositionally biased region" description="Basic and acidic residues" evidence="1">
    <location>
        <begin position="505"/>
        <end position="517"/>
    </location>
</feature>
<name>A0A6C0EA11_9ZZZZ</name>
<accession>A0A6C0EA11</accession>
<reference evidence="2" key="1">
    <citation type="journal article" date="2020" name="Nature">
        <title>Giant virus diversity and host interactions through global metagenomics.</title>
        <authorList>
            <person name="Schulz F."/>
            <person name="Roux S."/>
            <person name="Paez-Espino D."/>
            <person name="Jungbluth S."/>
            <person name="Walsh D.A."/>
            <person name="Denef V.J."/>
            <person name="McMahon K.D."/>
            <person name="Konstantinidis K.T."/>
            <person name="Eloe-Fadrosh E.A."/>
            <person name="Kyrpides N.C."/>
            <person name="Woyke T."/>
        </authorList>
    </citation>
    <scope>NUCLEOTIDE SEQUENCE</scope>
    <source>
        <strain evidence="2">GVMAG-M-3300023179-27</strain>
    </source>
</reference>
<feature type="region of interest" description="Disordered" evidence="1">
    <location>
        <begin position="431"/>
        <end position="525"/>
    </location>
</feature>
<evidence type="ECO:0000313" key="2">
    <source>
        <dbReference type="EMBL" id="QHT25914.1"/>
    </source>
</evidence>
<feature type="compositionally biased region" description="Basic and acidic residues" evidence="1">
    <location>
        <begin position="459"/>
        <end position="494"/>
    </location>
</feature>
<dbReference type="AlphaFoldDB" id="A0A6C0EA11"/>
<evidence type="ECO:0008006" key="3">
    <source>
        <dbReference type="Google" id="ProtNLM"/>
    </source>
</evidence>
<protein>
    <recommendedName>
        <fullName evidence="3">SAP domain-containing protein</fullName>
    </recommendedName>
</protein>
<organism evidence="2">
    <name type="scientific">viral metagenome</name>
    <dbReference type="NCBI Taxonomy" id="1070528"/>
    <lineage>
        <taxon>unclassified sequences</taxon>
        <taxon>metagenomes</taxon>
        <taxon>organismal metagenomes</taxon>
    </lineage>
</organism>
<sequence length="748" mass="84402">MDDIRKYILSDKNLGMISQKMIEYTELDDTSNNRKSCKKWVGGVMQQILKANKIPSRGNKKDIIKKINIACLKNSVDLYKKKQKGRKRQQDYPAYSMDSGGGYAPIASGEGSFIAADGSMGRQMFLGNMNNLLQTGNKKEIASLLEQKALERSQEYDGGGDFMGGGMGMNNMGMGGMGGGYEDRMSMGFTVPQNHRNRPPEINFALDGSDTRGISLDPQMSGLDGMGGMNPMAMGGMGMNPMMMGGMNNMGMNPMAMGMNNMGMGMNNMGMGGMEGMDSNYGKMSQQEMAMRMNQEMSNRGMGQMNMNPMGGMGGGMNNGMDNNQMQMMMQFMQMMNNGNQHFHKGGGGADDDLMSELNELKIQAAKENGIDPQKIMHMTTEEIEEYIKKKAKKIKKNKKYASDTEKSEKSDSETDRKLADREELLKKLQKLKENTKTKKKHLDKAVKEAKKKMKKKSKNSDDSDNSDKSEESNKETETEKSSESEKSEASSENKKRKHKKNSKNKSDSDKSEEQEKKKQKIVMKVKPNSEENFIDYNDYGFAFKSNGYNNIYKNITNLKVTDGNFPKFVPKITSDTTKLCFSIDDEKTILELDEDEDYGLDELINLINDYLTSESTNIECKVDNKGRVIFQHKEGKNFDILCDDNSFAKLLGFTKETYTGKSKYVSEESNKFEIKFIYLYIENITKQEPIAKIDKDGNIIQMYTIKTPIEKLKSFVIKFKRNITEADDLYNFFGNTHSFNVSFEADK</sequence>
<proteinExistence type="predicted"/>
<feature type="region of interest" description="Disordered" evidence="1">
    <location>
        <begin position="394"/>
        <end position="418"/>
    </location>
</feature>